<evidence type="ECO:0000313" key="1">
    <source>
        <dbReference type="EMBL" id="KRZ17404.1"/>
    </source>
</evidence>
<dbReference type="InterPro" id="IPR005312">
    <property type="entry name" value="DUF1759"/>
</dbReference>
<dbReference type="Pfam" id="PF03564">
    <property type="entry name" value="DUF1759"/>
    <property type="match status" value="1"/>
</dbReference>
<reference evidence="1 2" key="1">
    <citation type="submission" date="2015-01" db="EMBL/GenBank/DDBJ databases">
        <title>Evolution of Trichinella species and genotypes.</title>
        <authorList>
            <person name="Korhonen P.K."/>
            <person name="Edoardo P."/>
            <person name="Giuseppe L.R."/>
            <person name="Gasser R.B."/>
        </authorList>
    </citation>
    <scope>NUCLEOTIDE SEQUENCE [LARGE SCALE GENOMIC DNA]</scope>
    <source>
        <strain evidence="1">ISS1029</strain>
    </source>
</reference>
<dbReference type="PANTHER" id="PTHR22954:SF3">
    <property type="entry name" value="PROTEIN CBG08539"/>
    <property type="match status" value="1"/>
</dbReference>
<organism evidence="1 2">
    <name type="scientific">Trichinella zimbabwensis</name>
    <dbReference type="NCBI Taxonomy" id="268475"/>
    <lineage>
        <taxon>Eukaryota</taxon>
        <taxon>Metazoa</taxon>
        <taxon>Ecdysozoa</taxon>
        <taxon>Nematoda</taxon>
        <taxon>Enoplea</taxon>
        <taxon>Dorylaimia</taxon>
        <taxon>Trichinellida</taxon>
        <taxon>Trichinellidae</taxon>
        <taxon>Trichinella</taxon>
    </lineage>
</organism>
<dbReference type="PANTHER" id="PTHR22954">
    <property type="entry name" value="RETROVIRAL PROTEASE-RELATED"/>
    <property type="match status" value="1"/>
</dbReference>
<comment type="caution">
    <text evidence="1">The sequence shown here is derived from an EMBL/GenBank/DDBJ whole genome shotgun (WGS) entry which is preliminary data.</text>
</comment>
<accession>A0A0V1I3N1</accession>
<sequence length="212" mass="24156">MPRASSSVTPRKLITLKRRFQFFMEELEQLCADNVTTGMIEAQLVATEEMYRRVDLLQEEYEASLDGEDVNTAMAEWAEYRKGFRVITVRARTLMSAGKVEAASSQKTKETEGERNVRLPSLELPKFGGDVTEFRGFWDRFADSIYKRTDLSDGAKLTYLRGCLTGDALRAIIGLSSSNADYEVAMQRLKERFDRPYRNGSTRHDYCVFGIG</sequence>
<keyword evidence="2" id="KW-1185">Reference proteome</keyword>
<dbReference type="EMBL" id="JYDP01000007">
    <property type="protein sequence ID" value="KRZ17404.1"/>
    <property type="molecule type" value="Genomic_DNA"/>
</dbReference>
<name>A0A0V1I3N1_9BILA</name>
<protein>
    <submittedName>
        <fullName evidence="1">Uncharacterized protein</fullName>
    </submittedName>
</protein>
<dbReference type="OrthoDB" id="7444419at2759"/>
<dbReference type="AlphaFoldDB" id="A0A0V1I3N1"/>
<evidence type="ECO:0000313" key="2">
    <source>
        <dbReference type="Proteomes" id="UP000055024"/>
    </source>
</evidence>
<gene>
    <name evidence="1" type="ORF">T11_8399</name>
</gene>
<proteinExistence type="predicted"/>
<dbReference type="Proteomes" id="UP000055024">
    <property type="component" value="Unassembled WGS sequence"/>
</dbReference>